<dbReference type="SMART" id="SM00419">
    <property type="entry name" value="HTH_CRP"/>
    <property type="match status" value="1"/>
</dbReference>
<protein>
    <submittedName>
        <fullName evidence="7">Crp/Fnr family transcriptional regulator</fullName>
    </submittedName>
</protein>
<name>A0A329LZH9_9BACL</name>
<evidence type="ECO:0000259" key="6">
    <source>
        <dbReference type="PROSITE" id="PS51063"/>
    </source>
</evidence>
<gene>
    <name evidence="7" type="ORF">DQG23_33315</name>
</gene>
<keyword evidence="3" id="KW-0010">Activator</keyword>
<dbReference type="PANTHER" id="PTHR24567:SF74">
    <property type="entry name" value="HTH-TYPE TRANSCRIPTIONAL REGULATOR ARCR"/>
    <property type="match status" value="1"/>
</dbReference>
<dbReference type="OrthoDB" id="9812325at2"/>
<keyword evidence="4" id="KW-0804">Transcription</keyword>
<reference evidence="7 8" key="1">
    <citation type="journal article" date="2009" name="Int. J. Syst. Evol. Microbiol.">
        <title>Paenibacillus contaminans sp. nov., isolated from a contaminated laboratory plate.</title>
        <authorList>
            <person name="Chou J.H."/>
            <person name="Lee J.H."/>
            <person name="Lin M.C."/>
            <person name="Chang P.S."/>
            <person name="Arun A.B."/>
            <person name="Young C.C."/>
            <person name="Chen W.M."/>
        </authorList>
    </citation>
    <scope>NUCLEOTIDE SEQUENCE [LARGE SCALE GENOMIC DNA]</scope>
    <source>
        <strain evidence="7 8">CKOBP-6</strain>
    </source>
</reference>
<evidence type="ECO:0000256" key="2">
    <source>
        <dbReference type="ARBA" id="ARBA00023125"/>
    </source>
</evidence>
<dbReference type="CDD" id="cd00038">
    <property type="entry name" value="CAP_ED"/>
    <property type="match status" value="1"/>
</dbReference>
<dbReference type="InterPro" id="IPR012318">
    <property type="entry name" value="HTH_CRP"/>
</dbReference>
<dbReference type="InterPro" id="IPR018490">
    <property type="entry name" value="cNMP-bd_dom_sf"/>
</dbReference>
<dbReference type="GO" id="GO:0003677">
    <property type="term" value="F:DNA binding"/>
    <property type="evidence" value="ECO:0007669"/>
    <property type="project" value="UniProtKB-KW"/>
</dbReference>
<proteinExistence type="predicted"/>
<dbReference type="InterPro" id="IPR036390">
    <property type="entry name" value="WH_DNA-bd_sf"/>
</dbReference>
<dbReference type="Gene3D" id="1.10.10.10">
    <property type="entry name" value="Winged helix-like DNA-binding domain superfamily/Winged helix DNA-binding domain"/>
    <property type="match status" value="1"/>
</dbReference>
<evidence type="ECO:0000313" key="8">
    <source>
        <dbReference type="Proteomes" id="UP000250369"/>
    </source>
</evidence>
<dbReference type="PANTHER" id="PTHR24567">
    <property type="entry name" value="CRP FAMILY TRANSCRIPTIONAL REGULATORY PROTEIN"/>
    <property type="match status" value="1"/>
</dbReference>
<dbReference type="SUPFAM" id="SSF51206">
    <property type="entry name" value="cAMP-binding domain-like"/>
    <property type="match status" value="1"/>
</dbReference>
<dbReference type="SUPFAM" id="SSF46785">
    <property type="entry name" value="Winged helix' DNA-binding domain"/>
    <property type="match status" value="1"/>
</dbReference>
<feature type="domain" description="Cyclic nucleotide-binding" evidence="5">
    <location>
        <begin position="12"/>
        <end position="132"/>
    </location>
</feature>
<dbReference type="EMBL" id="QMFB01000030">
    <property type="protein sequence ID" value="RAV13289.1"/>
    <property type="molecule type" value="Genomic_DNA"/>
</dbReference>
<dbReference type="InterPro" id="IPR014710">
    <property type="entry name" value="RmlC-like_jellyroll"/>
</dbReference>
<dbReference type="InterPro" id="IPR036388">
    <property type="entry name" value="WH-like_DNA-bd_sf"/>
</dbReference>
<dbReference type="GO" id="GO:0003700">
    <property type="term" value="F:DNA-binding transcription factor activity"/>
    <property type="evidence" value="ECO:0007669"/>
    <property type="project" value="TreeGrafter"/>
</dbReference>
<dbReference type="AlphaFoldDB" id="A0A329LZH9"/>
<dbReference type="Gene3D" id="2.60.120.10">
    <property type="entry name" value="Jelly Rolls"/>
    <property type="match status" value="1"/>
</dbReference>
<evidence type="ECO:0000256" key="4">
    <source>
        <dbReference type="ARBA" id="ARBA00023163"/>
    </source>
</evidence>
<organism evidence="7 8">
    <name type="scientific">Paenibacillus contaminans</name>
    <dbReference type="NCBI Taxonomy" id="450362"/>
    <lineage>
        <taxon>Bacteria</taxon>
        <taxon>Bacillati</taxon>
        <taxon>Bacillota</taxon>
        <taxon>Bacilli</taxon>
        <taxon>Bacillales</taxon>
        <taxon>Paenibacillaceae</taxon>
        <taxon>Paenibacillus</taxon>
    </lineage>
</organism>
<dbReference type="Pfam" id="PF13545">
    <property type="entry name" value="HTH_Crp_2"/>
    <property type="match status" value="1"/>
</dbReference>
<evidence type="ECO:0000313" key="7">
    <source>
        <dbReference type="EMBL" id="RAV13289.1"/>
    </source>
</evidence>
<dbReference type="PROSITE" id="PS51063">
    <property type="entry name" value="HTH_CRP_2"/>
    <property type="match status" value="1"/>
</dbReference>
<dbReference type="PROSITE" id="PS50042">
    <property type="entry name" value="CNMP_BINDING_3"/>
    <property type="match status" value="1"/>
</dbReference>
<sequence>MDKIFYLSQFNLLQSLPAEDLLEMDEMTSITTIAKNTFIQTPDTFTEGLSFVKKGKVRIYKLNADGKQFTLDILGEGNVFGEMDSISFGTRDTYIEALEECHICIMNRGRFESFLTQRPRFMMKLFKVLSERMTAMSSLAEYLALGNLHEKIMHTLKRLSGQFGFTGDDGDYRKIDFPLTHQELANLVGATREAVTAALHELAEAGSIRTGFKSISIRRDL</sequence>
<dbReference type="GO" id="GO:0005829">
    <property type="term" value="C:cytosol"/>
    <property type="evidence" value="ECO:0007669"/>
    <property type="project" value="TreeGrafter"/>
</dbReference>
<dbReference type="InterPro" id="IPR000595">
    <property type="entry name" value="cNMP-bd_dom"/>
</dbReference>
<evidence type="ECO:0000256" key="3">
    <source>
        <dbReference type="ARBA" id="ARBA00023159"/>
    </source>
</evidence>
<dbReference type="Proteomes" id="UP000250369">
    <property type="component" value="Unassembled WGS sequence"/>
</dbReference>
<accession>A0A329LZH9</accession>
<evidence type="ECO:0000256" key="1">
    <source>
        <dbReference type="ARBA" id="ARBA00023015"/>
    </source>
</evidence>
<dbReference type="InterPro" id="IPR050397">
    <property type="entry name" value="Env_Response_Regulators"/>
</dbReference>
<dbReference type="RefSeq" id="WP_113035353.1">
    <property type="nucleotide sequence ID" value="NZ_QMFB01000030.1"/>
</dbReference>
<comment type="caution">
    <text evidence="7">The sequence shown here is derived from an EMBL/GenBank/DDBJ whole genome shotgun (WGS) entry which is preliminary data.</text>
</comment>
<evidence type="ECO:0000259" key="5">
    <source>
        <dbReference type="PROSITE" id="PS50042"/>
    </source>
</evidence>
<dbReference type="SMART" id="SM00100">
    <property type="entry name" value="cNMP"/>
    <property type="match status" value="1"/>
</dbReference>
<dbReference type="Pfam" id="PF00027">
    <property type="entry name" value="cNMP_binding"/>
    <property type="match status" value="1"/>
</dbReference>
<feature type="domain" description="HTH crp-type" evidence="6">
    <location>
        <begin position="146"/>
        <end position="221"/>
    </location>
</feature>
<keyword evidence="8" id="KW-1185">Reference proteome</keyword>
<keyword evidence="1" id="KW-0805">Transcription regulation</keyword>
<keyword evidence="2" id="KW-0238">DNA-binding</keyword>